<feature type="domain" description="Helicase C-terminal" evidence="2">
    <location>
        <begin position="489"/>
        <end position="663"/>
    </location>
</feature>
<dbReference type="GO" id="GO:0006304">
    <property type="term" value="P:DNA modification"/>
    <property type="evidence" value="ECO:0007669"/>
    <property type="project" value="InterPro"/>
</dbReference>
<dbReference type="CDD" id="cd22333">
    <property type="entry name" value="LlaBIII_nuclease-like"/>
    <property type="match status" value="1"/>
</dbReference>
<dbReference type="InterPro" id="IPR006935">
    <property type="entry name" value="Helicase/UvrB_N"/>
</dbReference>
<protein>
    <submittedName>
        <fullName evidence="3">Damage-inducible protein</fullName>
    </submittedName>
</protein>
<dbReference type="InterPro" id="IPR029063">
    <property type="entry name" value="SAM-dependent_MTases_sf"/>
</dbReference>
<dbReference type="InterPro" id="IPR011639">
    <property type="entry name" value="MethylTrfase_TaqI-like_dom"/>
</dbReference>
<organism evidence="3 4">
    <name type="scientific">Leptospirillum ferriphilum</name>
    <dbReference type="NCBI Taxonomy" id="178606"/>
    <lineage>
        <taxon>Bacteria</taxon>
        <taxon>Pseudomonadati</taxon>
        <taxon>Nitrospirota</taxon>
        <taxon>Nitrospiria</taxon>
        <taxon>Nitrospirales</taxon>
        <taxon>Nitrospiraceae</taxon>
        <taxon>Leptospirillum</taxon>
    </lineage>
</organism>
<dbReference type="Pfam" id="PF04851">
    <property type="entry name" value="ResIII"/>
    <property type="match status" value="1"/>
</dbReference>
<dbReference type="GO" id="GO:0005524">
    <property type="term" value="F:ATP binding"/>
    <property type="evidence" value="ECO:0007669"/>
    <property type="project" value="InterPro"/>
</dbReference>
<dbReference type="InterPro" id="IPR041635">
    <property type="entry name" value="Type_ISP_LLaBIII_C"/>
</dbReference>
<comment type="caution">
    <text evidence="3">The sequence shown here is derived from an EMBL/GenBank/DDBJ whole genome shotgun (WGS) entry which is preliminary data.</text>
</comment>
<dbReference type="PRINTS" id="PR00507">
    <property type="entry name" value="N12N6MTFRASE"/>
</dbReference>
<evidence type="ECO:0000313" key="4">
    <source>
        <dbReference type="Proteomes" id="UP000188586"/>
    </source>
</evidence>
<dbReference type="PANTHER" id="PTHR47396">
    <property type="entry name" value="TYPE I RESTRICTION ENZYME ECOKI R PROTEIN"/>
    <property type="match status" value="1"/>
</dbReference>
<dbReference type="PROSITE" id="PS00092">
    <property type="entry name" value="N6_MTASE"/>
    <property type="match status" value="1"/>
</dbReference>
<proteinExistence type="predicted"/>
<dbReference type="GO" id="GO:0005829">
    <property type="term" value="C:cytosol"/>
    <property type="evidence" value="ECO:0007669"/>
    <property type="project" value="TreeGrafter"/>
</dbReference>
<dbReference type="SUPFAM" id="SSF53335">
    <property type="entry name" value="S-adenosyl-L-methionine-dependent methyltransferases"/>
    <property type="match status" value="1"/>
</dbReference>
<dbReference type="InterPro" id="IPR050742">
    <property type="entry name" value="Helicase_Restrict-Modif_Enz"/>
</dbReference>
<dbReference type="Pfam" id="PF22240">
    <property type="entry name" value="ISP_coupler"/>
    <property type="match status" value="1"/>
</dbReference>
<dbReference type="Pfam" id="PF00271">
    <property type="entry name" value="Helicase_C"/>
    <property type="match status" value="1"/>
</dbReference>
<evidence type="ECO:0000313" key="3">
    <source>
        <dbReference type="EMBL" id="OOH72632.1"/>
    </source>
</evidence>
<dbReference type="RefSeq" id="WP_077304155.1">
    <property type="nucleotide sequence ID" value="NZ_MPOJ01000011.1"/>
</dbReference>
<dbReference type="GO" id="GO:0016787">
    <property type="term" value="F:hydrolase activity"/>
    <property type="evidence" value="ECO:0007669"/>
    <property type="project" value="InterPro"/>
</dbReference>
<dbReference type="SUPFAM" id="SSF52980">
    <property type="entry name" value="Restriction endonuclease-like"/>
    <property type="match status" value="1"/>
</dbReference>
<accession>A0A1V3SV73</accession>
<name>A0A1V3SV73_9BACT</name>
<dbReference type="InterPro" id="IPR053980">
    <property type="entry name" value="ISP_coupler"/>
</dbReference>
<dbReference type="Gene3D" id="3.40.50.300">
    <property type="entry name" value="P-loop containing nucleotide triphosphate hydrolases"/>
    <property type="match status" value="2"/>
</dbReference>
<dbReference type="InterPro" id="IPR039442">
    <property type="entry name" value="Mrr-like_dom"/>
</dbReference>
<sequence>MRIEDVLKRLRHDARDKRALGDAFERLIRSFLKTAPEYARRFQEVWLWKDCPHLAEWGLTAQDRGIDLVALDEEGFCAIQCKFFSPDESVNQQELGNFYSLSGKAYPGTNRSIFTGRIIVSTTENWSAHAEDLLLDQSIPVSRINLVDLEESGVDWGQFVSPDVPLPLLPKKSLRPYQENARTDVLEGLKAHSRGKLIMACGTGKTLTGLRIVEEIVPRGGNVLFAVPSITLLSQTLREWARESLVPMRFFAVCSDTRIGKDEEDLRVYDLAYPATTDPQKLARHASRSYPKGITAILTTYQSMEVIREAQGMGLPPFDFVLCDEAHRTTGIELSYEAKESVIARKKRKAKNVGGSYTPQSEAGELSSFMMVHEDSYVQARKRLYMTATPRIFTEKTKKRASENEALVYSMDDETRFGPTFHTLSFGQAVQQGILSDFKVIIVAMTDERMQELANAYSLESGKAIQARFAAKIVGAWKALAKDGVTTDDGHPAFDPGDPPMKSGVAFSHTIKSSKELAACFQEVVNLYLDNRGDGLTCHFEHVDGGMNIDRRLERIRWLDAAQESSAECRVLTNARCLSEGVDVPSLDAVLFFDARDSMVDVVQSVGRVMRKTPIKTFGYIILPVGIPSDRIADLDGFIESDPQFKNIWKVLKALRAHDERLVDDSEYRKRISIITGDDRERNRNKPDMKDQPNIFPPIPVDQLGEAVYGVIPQKLGDREYWQDWSRDVARTAETIEARVMDILKDPEAKSALDEFGKEIRQTMNPAVSDPDLVDMLVQHIMTRPVFEALFPSQSFIDSNPMSQAMQRILWILDRHGLHGETSGLDKFYQNVRERVSLAKSDKSRQDVIRNLYDTFFQAAFPKLADRLGIVYTPVEVVDFIIKSADFALRKEFGVGLSDPGVNILDPFSGTGTFLSRLIQSGIISPDRLPDKYHEELHATELVLLAYYIASLNIESAFLQVSGESLPFPGMVLGDTFQMGEGGKSKIFTKFLEENNARADRQNQADIRVIIGNPPYRANQGDSNQNNQNLSYEKLDKSIRDTYAAGSTAVNKNSLYDSYIRAFCWASNRIRKQGVICYVTNGGWIDGNTMDGFRKTLAEEFTSIYVFNLRGNARTQGELRRKEAGNIFESGSRAPIAITLLVKNPEKSGPCEIHYHDIGDYLSREEKLAKVVGFGSIEKVPWEKITPNQHHDWINARSEEFGSLVPLNDGPDAVFVTRSNGVQTNRDVWVYNFSKAALEDNVRRMIECYNSQVDSLRAVCQVEGKNAVKKAQDLIDTDPKKIKWTRGLIEDLSQGKKGEFCPENVGPSLYRPFTKSWIYYDRQFNEYFKEKFFPSVHHKNLAISVTSTGENKDFSCLVVNVIPDLHLLATTQCFPLYVYEKPQVGKSRLSKLFKEESPEPGMVKKDAITDAALENFRSYYRDRKISKEDLFYYVYGVLHSLEYRERYASDLKKMLPRVPFASDFWAFSEAGRNLASWHLNYETVDFWKDVKTEISQAGKNKSPEDLYHVTKMRFGKTSAGEEHKSVIQFNDDITISGIPIEAYEYVVNGKSAIEWIMEQNQVYTDKDSGILNDPNEWCKEHGDPLYIFNLVLRIIRVSMETVKIVKGLPSLESGDTGGYGPASFGGEAIAAEEILEE</sequence>
<dbReference type="SMART" id="SM00487">
    <property type="entry name" value="DEXDc"/>
    <property type="match status" value="1"/>
</dbReference>
<dbReference type="SMART" id="SM00490">
    <property type="entry name" value="HELICc"/>
    <property type="match status" value="1"/>
</dbReference>
<dbReference type="CDD" id="cd18785">
    <property type="entry name" value="SF2_C"/>
    <property type="match status" value="1"/>
</dbReference>
<dbReference type="Pfam" id="PF18135">
    <property type="entry name" value="Type_ISP_C"/>
    <property type="match status" value="1"/>
</dbReference>
<evidence type="ECO:0000259" key="2">
    <source>
        <dbReference type="PROSITE" id="PS51194"/>
    </source>
</evidence>
<dbReference type="Pfam" id="PF13156">
    <property type="entry name" value="Mrr_cat_2"/>
    <property type="match status" value="1"/>
</dbReference>
<dbReference type="InterPro" id="IPR001650">
    <property type="entry name" value="Helicase_C-like"/>
</dbReference>
<dbReference type="GO" id="GO:0003677">
    <property type="term" value="F:DNA binding"/>
    <property type="evidence" value="ECO:0007669"/>
    <property type="project" value="InterPro"/>
</dbReference>
<dbReference type="GO" id="GO:0009007">
    <property type="term" value="F:site-specific DNA-methyltransferase (adenine-specific) activity"/>
    <property type="evidence" value="ECO:0007669"/>
    <property type="project" value="UniProtKB-EC"/>
</dbReference>
<dbReference type="InterPro" id="IPR002052">
    <property type="entry name" value="DNA_methylase_N6_adenine_CS"/>
</dbReference>
<dbReference type="Gene3D" id="3.40.50.150">
    <property type="entry name" value="Vaccinia Virus protein VP39"/>
    <property type="match status" value="1"/>
</dbReference>
<dbReference type="EMBL" id="MPOJ01000011">
    <property type="protein sequence ID" value="OOH72632.1"/>
    <property type="molecule type" value="Genomic_DNA"/>
</dbReference>
<feature type="domain" description="Helicase ATP-binding" evidence="1">
    <location>
        <begin position="186"/>
        <end position="408"/>
    </location>
</feature>
<reference evidence="3 4" key="1">
    <citation type="submission" date="2016-11" db="EMBL/GenBank/DDBJ databases">
        <title>Comparative genomics of co-occurring bacteria in distinct bioleaching systems unravels niche-specific adaptation.</title>
        <authorList>
            <person name="Zhang X."/>
            <person name="Liu X."/>
            <person name="Yin H."/>
        </authorList>
    </citation>
    <scope>NUCLEOTIDE SEQUENCE [LARGE SCALE GENOMIC DNA]</scope>
    <source>
        <strain evidence="3 4">DX</strain>
    </source>
</reference>
<dbReference type="PROSITE" id="PS51194">
    <property type="entry name" value="HELICASE_CTER"/>
    <property type="match status" value="1"/>
</dbReference>
<dbReference type="Proteomes" id="UP000188586">
    <property type="component" value="Unassembled WGS sequence"/>
</dbReference>
<dbReference type="PROSITE" id="PS51192">
    <property type="entry name" value="HELICASE_ATP_BIND_1"/>
    <property type="match status" value="1"/>
</dbReference>
<dbReference type="GO" id="GO:0032259">
    <property type="term" value="P:methylation"/>
    <property type="evidence" value="ECO:0007669"/>
    <property type="project" value="InterPro"/>
</dbReference>
<dbReference type="Pfam" id="PF07669">
    <property type="entry name" value="Eco57I"/>
    <property type="match status" value="1"/>
</dbReference>
<dbReference type="InterPro" id="IPR011335">
    <property type="entry name" value="Restrct_endonuc-II-like"/>
</dbReference>
<dbReference type="InterPro" id="IPR014001">
    <property type="entry name" value="Helicase_ATP-bd"/>
</dbReference>
<dbReference type="PANTHER" id="PTHR47396:SF1">
    <property type="entry name" value="ATP-DEPENDENT HELICASE IRC3-RELATED"/>
    <property type="match status" value="1"/>
</dbReference>
<gene>
    <name evidence="3" type="ORF">BOX24_06435</name>
</gene>
<evidence type="ECO:0000259" key="1">
    <source>
        <dbReference type="PROSITE" id="PS51192"/>
    </source>
</evidence>
<dbReference type="InterPro" id="IPR027417">
    <property type="entry name" value="P-loop_NTPase"/>
</dbReference>
<dbReference type="SUPFAM" id="SSF52540">
    <property type="entry name" value="P-loop containing nucleoside triphosphate hydrolases"/>
    <property type="match status" value="1"/>
</dbReference>